<accession>A0A930VIW3</accession>
<feature type="transmembrane region" description="Helical" evidence="6">
    <location>
        <begin position="142"/>
        <end position="163"/>
    </location>
</feature>
<reference evidence="7" key="1">
    <citation type="submission" date="2020-11" db="EMBL/GenBank/DDBJ databases">
        <title>Nocardioides cynanchi sp. nov., isolated from soil of rhizosphere of Cynanchum wilfordii.</title>
        <authorList>
            <person name="Lee J.-S."/>
            <person name="Suh M.K."/>
            <person name="Kim J.-S."/>
        </authorList>
    </citation>
    <scope>NUCLEOTIDE SEQUENCE</scope>
    <source>
        <strain evidence="7">KCTC 19276</strain>
    </source>
</reference>
<organism evidence="7 8">
    <name type="scientific">Nocardioides agariphilus</name>
    <dbReference type="NCBI Taxonomy" id="433664"/>
    <lineage>
        <taxon>Bacteria</taxon>
        <taxon>Bacillati</taxon>
        <taxon>Actinomycetota</taxon>
        <taxon>Actinomycetes</taxon>
        <taxon>Propionibacteriales</taxon>
        <taxon>Nocardioidaceae</taxon>
        <taxon>Nocardioides</taxon>
    </lineage>
</organism>
<proteinExistence type="predicted"/>
<keyword evidence="3 6" id="KW-0812">Transmembrane</keyword>
<evidence type="ECO:0000313" key="7">
    <source>
        <dbReference type="EMBL" id="MBF4767462.1"/>
    </source>
</evidence>
<evidence type="ECO:0000256" key="2">
    <source>
        <dbReference type="ARBA" id="ARBA00022475"/>
    </source>
</evidence>
<name>A0A930VIW3_9ACTN</name>
<gene>
    <name evidence="7" type="ORF">ISU10_06740</name>
</gene>
<dbReference type="RefSeq" id="WP_194695617.1">
    <property type="nucleotide sequence ID" value="NZ_JADKPO010000007.1"/>
</dbReference>
<evidence type="ECO:0000256" key="4">
    <source>
        <dbReference type="ARBA" id="ARBA00022989"/>
    </source>
</evidence>
<evidence type="ECO:0000313" key="8">
    <source>
        <dbReference type="Proteomes" id="UP000660668"/>
    </source>
</evidence>
<keyword evidence="8" id="KW-1185">Reference proteome</keyword>
<dbReference type="PANTHER" id="PTHR40277:SF1">
    <property type="entry name" value="BLL5419 PROTEIN"/>
    <property type="match status" value="1"/>
</dbReference>
<dbReference type="PANTHER" id="PTHR40277">
    <property type="entry name" value="BLL5419 PROTEIN"/>
    <property type="match status" value="1"/>
</dbReference>
<keyword evidence="4 6" id="KW-1133">Transmembrane helix</keyword>
<sequence>MRGRWWALARVTGGLVVLGVLVTQVGAEPFVAGLEAVEPATVAIALLVVGAATVCSAQRWRLVARGYGVDVPLTTATAAYYRSQFLNSVLPGGVLGDVHRGLAHRALRSVVWERVLAQAVAIALALLVVLVAWPAGSGPSTLVLAALAVAAMASVAVLVVVLTNKFVMEPDVVPAVLGLSVLSAAGHAVVFLVAARAVGVDASTSTLLPIALVVLIAAAVPLHLAGWGPREGAAAWAFAAAGLGAATGASVAVAYGVLALLATLPGAALLVLRRPLQPTTEQPREEVASYG</sequence>
<evidence type="ECO:0000256" key="3">
    <source>
        <dbReference type="ARBA" id="ARBA00022692"/>
    </source>
</evidence>
<dbReference type="EMBL" id="JADKPO010000007">
    <property type="protein sequence ID" value="MBF4767462.1"/>
    <property type="molecule type" value="Genomic_DNA"/>
</dbReference>
<feature type="transmembrane region" description="Helical" evidence="6">
    <location>
        <begin position="115"/>
        <end position="136"/>
    </location>
</feature>
<dbReference type="Proteomes" id="UP000660668">
    <property type="component" value="Unassembled WGS sequence"/>
</dbReference>
<evidence type="ECO:0000256" key="1">
    <source>
        <dbReference type="ARBA" id="ARBA00004651"/>
    </source>
</evidence>
<feature type="transmembrane region" description="Helical" evidence="6">
    <location>
        <begin position="207"/>
        <end position="226"/>
    </location>
</feature>
<feature type="transmembrane region" description="Helical" evidence="6">
    <location>
        <begin position="175"/>
        <end position="195"/>
    </location>
</feature>
<dbReference type="InterPro" id="IPR022791">
    <property type="entry name" value="L-PG_synthase/AglD"/>
</dbReference>
<dbReference type="GO" id="GO:0005886">
    <property type="term" value="C:plasma membrane"/>
    <property type="evidence" value="ECO:0007669"/>
    <property type="project" value="UniProtKB-SubCell"/>
</dbReference>
<feature type="transmembrane region" description="Helical" evidence="6">
    <location>
        <begin position="37"/>
        <end position="57"/>
    </location>
</feature>
<keyword evidence="2" id="KW-1003">Cell membrane</keyword>
<comment type="caution">
    <text evidence="7">The sequence shown here is derived from an EMBL/GenBank/DDBJ whole genome shotgun (WGS) entry which is preliminary data.</text>
</comment>
<keyword evidence="5 6" id="KW-0472">Membrane</keyword>
<evidence type="ECO:0000256" key="5">
    <source>
        <dbReference type="ARBA" id="ARBA00023136"/>
    </source>
</evidence>
<evidence type="ECO:0000256" key="6">
    <source>
        <dbReference type="SAM" id="Phobius"/>
    </source>
</evidence>
<protein>
    <submittedName>
        <fullName evidence="7">Flippase-like domain-containing protein</fullName>
    </submittedName>
</protein>
<feature type="transmembrane region" description="Helical" evidence="6">
    <location>
        <begin position="233"/>
        <end position="249"/>
    </location>
</feature>
<dbReference type="Pfam" id="PF03706">
    <property type="entry name" value="LPG_synthase_TM"/>
    <property type="match status" value="1"/>
</dbReference>
<dbReference type="AlphaFoldDB" id="A0A930VIW3"/>
<comment type="subcellular location">
    <subcellularLocation>
        <location evidence="1">Cell membrane</location>
        <topology evidence="1">Multi-pass membrane protein</topology>
    </subcellularLocation>
</comment>